<evidence type="ECO:0000256" key="1">
    <source>
        <dbReference type="SAM" id="MobiDB-lite"/>
    </source>
</evidence>
<reference evidence="2 3" key="1">
    <citation type="submission" date="2023-05" db="EMBL/GenBank/DDBJ databases">
        <title>B98-5 Cell Line De Novo Hybrid Assembly: An Optical Mapping Approach.</title>
        <authorList>
            <person name="Kananen K."/>
            <person name="Auerbach J.A."/>
            <person name="Kautto E."/>
            <person name="Blachly J.S."/>
        </authorList>
    </citation>
    <scope>NUCLEOTIDE SEQUENCE [LARGE SCALE GENOMIC DNA]</scope>
    <source>
        <strain evidence="2">B95-8</strain>
        <tissue evidence="2">Cell line</tissue>
    </source>
</reference>
<proteinExistence type="predicted"/>
<feature type="region of interest" description="Disordered" evidence="1">
    <location>
        <begin position="97"/>
        <end position="118"/>
    </location>
</feature>
<evidence type="ECO:0000313" key="3">
    <source>
        <dbReference type="Proteomes" id="UP001266305"/>
    </source>
</evidence>
<protein>
    <submittedName>
        <fullName evidence="2">Uncharacterized protein</fullName>
    </submittedName>
</protein>
<organism evidence="2 3">
    <name type="scientific">Saguinus oedipus</name>
    <name type="common">Cotton-top tamarin</name>
    <name type="synonym">Oedipomidas oedipus</name>
    <dbReference type="NCBI Taxonomy" id="9490"/>
    <lineage>
        <taxon>Eukaryota</taxon>
        <taxon>Metazoa</taxon>
        <taxon>Chordata</taxon>
        <taxon>Craniata</taxon>
        <taxon>Vertebrata</taxon>
        <taxon>Euteleostomi</taxon>
        <taxon>Mammalia</taxon>
        <taxon>Eutheria</taxon>
        <taxon>Euarchontoglires</taxon>
        <taxon>Primates</taxon>
        <taxon>Haplorrhini</taxon>
        <taxon>Platyrrhini</taxon>
        <taxon>Cebidae</taxon>
        <taxon>Callitrichinae</taxon>
        <taxon>Saguinus</taxon>
    </lineage>
</organism>
<name>A0ABQ9VZG9_SAGOE</name>
<comment type="caution">
    <text evidence="2">The sequence shown here is derived from an EMBL/GenBank/DDBJ whole genome shotgun (WGS) entry which is preliminary data.</text>
</comment>
<accession>A0ABQ9VZG9</accession>
<sequence length="138" mass="15352">MHQRESLAANGGWGNLRVEPPPCAAASNLETPERFAWLYTRLLCSHGQTQALVLDRAAVLQSQFLAMAPMELGPQTMEPPCSAGDCSRCVHPEIQRKDRDGLKSRQRVRERKEKAGHNTLFNLGGDSCRHLQNSRSTT</sequence>
<dbReference type="EMBL" id="JASSZA010000004">
    <property type="protein sequence ID" value="KAK2113963.1"/>
    <property type="molecule type" value="Genomic_DNA"/>
</dbReference>
<keyword evidence="3" id="KW-1185">Reference proteome</keyword>
<gene>
    <name evidence="2" type="ORF">P7K49_008229</name>
</gene>
<evidence type="ECO:0000313" key="2">
    <source>
        <dbReference type="EMBL" id="KAK2113963.1"/>
    </source>
</evidence>
<dbReference type="Proteomes" id="UP001266305">
    <property type="component" value="Unassembled WGS sequence"/>
</dbReference>